<evidence type="ECO:0000256" key="2">
    <source>
        <dbReference type="SAM" id="SignalP"/>
    </source>
</evidence>
<comment type="caution">
    <text evidence="3">The sequence shown here is derived from an EMBL/GenBank/DDBJ whole genome shotgun (WGS) entry which is preliminary data.</text>
</comment>
<accession>A0ABX0GTR8</accession>
<keyword evidence="4" id="KW-1185">Reference proteome</keyword>
<feature type="region of interest" description="Disordered" evidence="1">
    <location>
        <begin position="209"/>
        <end position="231"/>
    </location>
</feature>
<feature type="signal peptide" evidence="2">
    <location>
        <begin position="1"/>
        <end position="30"/>
    </location>
</feature>
<feature type="compositionally biased region" description="Basic and acidic residues" evidence="1">
    <location>
        <begin position="219"/>
        <end position="231"/>
    </location>
</feature>
<protein>
    <recommendedName>
        <fullName evidence="5">Lipoprotein</fullName>
    </recommendedName>
</protein>
<dbReference type="EMBL" id="JAANNP010000004">
    <property type="protein sequence ID" value="NHC14182.1"/>
    <property type="molecule type" value="Genomic_DNA"/>
</dbReference>
<keyword evidence="2" id="KW-0732">Signal</keyword>
<gene>
    <name evidence="3" type="ORF">G9H71_10350</name>
</gene>
<evidence type="ECO:0000256" key="1">
    <source>
        <dbReference type="SAM" id="MobiDB-lite"/>
    </source>
</evidence>
<dbReference type="Proteomes" id="UP000800981">
    <property type="component" value="Unassembled WGS sequence"/>
</dbReference>
<organism evidence="3 4">
    <name type="scientific">Motilibacter deserti</name>
    <dbReference type="NCBI Taxonomy" id="2714956"/>
    <lineage>
        <taxon>Bacteria</taxon>
        <taxon>Bacillati</taxon>
        <taxon>Actinomycetota</taxon>
        <taxon>Actinomycetes</taxon>
        <taxon>Motilibacterales</taxon>
        <taxon>Motilibacteraceae</taxon>
        <taxon>Motilibacter</taxon>
    </lineage>
</organism>
<sequence length="231" mass="24125">MSAPRRRRSRAAAVVALSLLLLLSACSVSVGDPDEVPEPELVEDGKVTLDLRARPTREALGLVTGDNGHFEDRATGSDGIEVTVLLPTGSVRLRAFGFGSESLGHPQEPVVDSFTAPPSSSVVNTNYPSLQAAAEQLYASRDVLGLDEQDLATLAGPGPEGGGSGVGVIEGLRAGWLEVDVELRGGTTGGPNVNYLFRYYDSRSRGAVVSSLPAPDADGSQHRPADDTRCS</sequence>
<evidence type="ECO:0000313" key="4">
    <source>
        <dbReference type="Proteomes" id="UP000800981"/>
    </source>
</evidence>
<dbReference type="RefSeq" id="WP_166281435.1">
    <property type="nucleotide sequence ID" value="NZ_JAANNP010000004.1"/>
</dbReference>
<evidence type="ECO:0000313" key="3">
    <source>
        <dbReference type="EMBL" id="NHC14182.1"/>
    </source>
</evidence>
<name>A0ABX0GTR8_9ACTN</name>
<reference evidence="3 4" key="1">
    <citation type="submission" date="2020-03" db="EMBL/GenBank/DDBJ databases">
        <title>Two novel Motilibacter sp.</title>
        <authorList>
            <person name="Liu S."/>
        </authorList>
    </citation>
    <scope>NUCLEOTIDE SEQUENCE [LARGE SCALE GENOMIC DNA]</scope>
    <source>
        <strain evidence="3 4">E257</strain>
    </source>
</reference>
<dbReference type="PROSITE" id="PS51257">
    <property type="entry name" value="PROKAR_LIPOPROTEIN"/>
    <property type="match status" value="1"/>
</dbReference>
<proteinExistence type="predicted"/>
<evidence type="ECO:0008006" key="5">
    <source>
        <dbReference type="Google" id="ProtNLM"/>
    </source>
</evidence>
<feature type="chain" id="PRO_5047268388" description="Lipoprotein" evidence="2">
    <location>
        <begin position="31"/>
        <end position="231"/>
    </location>
</feature>